<comment type="catalytic activity">
    <reaction evidence="1 12">
        <text>Transfers a segment of a (1-&gt;4)-alpha-D-glucan to a new position in an acceptor, which may be glucose or a (1-&gt;4)-alpha-D-glucan.</text>
        <dbReference type="EC" id="2.4.1.25"/>
    </reaction>
</comment>
<keyword evidence="6" id="KW-0963">Cytoplasm</keyword>
<dbReference type="GO" id="GO:0005737">
    <property type="term" value="C:cytoplasm"/>
    <property type="evidence" value="ECO:0007669"/>
    <property type="project" value="UniProtKB-SubCell"/>
</dbReference>
<evidence type="ECO:0000313" key="14">
    <source>
        <dbReference type="Proteomes" id="UP000228875"/>
    </source>
</evidence>
<dbReference type="InterPro" id="IPR017853">
    <property type="entry name" value="GH"/>
</dbReference>
<evidence type="ECO:0000256" key="6">
    <source>
        <dbReference type="ARBA" id="ARBA00022490"/>
    </source>
</evidence>
<dbReference type="Pfam" id="PF02446">
    <property type="entry name" value="Glyco_hydro_77"/>
    <property type="match status" value="1"/>
</dbReference>
<dbReference type="AlphaFoldDB" id="A0A2M8DMQ2"/>
<name>A0A2M8DMQ2_9BACT</name>
<keyword evidence="9 12" id="KW-0119">Carbohydrate metabolism</keyword>
<dbReference type="PANTHER" id="PTHR32518:SF3">
    <property type="entry name" value="4-ALPHA-GLUCANOTRANSFERASE"/>
    <property type="match status" value="1"/>
</dbReference>
<evidence type="ECO:0000256" key="8">
    <source>
        <dbReference type="ARBA" id="ARBA00022679"/>
    </source>
</evidence>
<dbReference type="PANTHER" id="PTHR32518">
    <property type="match status" value="1"/>
</dbReference>
<comment type="caution">
    <text evidence="13">The sequence shown here is derived from an EMBL/GenBank/DDBJ whole genome shotgun (WGS) entry which is preliminary data.</text>
</comment>
<dbReference type="Gene3D" id="3.20.20.80">
    <property type="entry name" value="Glycosidases"/>
    <property type="match status" value="1"/>
</dbReference>
<protein>
    <recommendedName>
        <fullName evidence="5 12">4-alpha-glucanotransferase</fullName>
        <ecNumber evidence="4 12">2.4.1.25</ecNumber>
    </recommendedName>
    <alternativeName>
        <fullName evidence="10 12">Amylomaltase</fullName>
    </alternativeName>
    <alternativeName>
        <fullName evidence="11 12">Disproportionating enzyme</fullName>
    </alternativeName>
</protein>
<gene>
    <name evidence="13" type="primary">malQ</name>
    <name evidence="13" type="ORF">CO077_01870</name>
</gene>
<keyword evidence="7 12" id="KW-0328">Glycosyltransferase</keyword>
<sequence>MYKFLLKTPLRKVWQKVGLKKRAGVVFPLFSIFSKKSLGIGEIPDLKLAIDWCRKVGMTILQVLPLNDTGFDFSPFNPQSSFALDPVYLSLRNLVGIEKEGIEKELKDLIPKFSLKTKFVNYQIKGEKLKKLWLIFLKRASFPSGFKKFVRRDKYWLEDYCFFRVLKEVHKEKSWEEWEESLKNRKEKSLLKFRKKYHKQIEFQKWLQWQLFEQFKKIKNYARKKKIFLKGDLPFSVSRDSADVWQNKKYFKLDFASGAPPDKFSRKGQRWGYPPYNWEEILKDNFIGAHNFLCARLKYFQNFYDLFRLDHIVGFFRIWVIPAKIPLTKQRVIGFFDPKDKKIWEERGRRILKLIIENTKMLPCAEDLGTVPSFCFKIMEELGIPGLEVQRWKRNWQNFEYLKPGEYRPLAVATLSTHDLNPFPAWWEKEVTEEDSKKFWKMIFLKGKVPKKAEKTLIKRNLELIHSSASIFVILPVFEWLFLGDILKGDPHRYRINKPGTISKFNWTLRMPISLENLLNHPINSQIRGIIQKTKRV</sequence>
<dbReference type="SUPFAM" id="SSF51445">
    <property type="entry name" value="(Trans)glycosidases"/>
    <property type="match status" value="1"/>
</dbReference>
<dbReference type="GO" id="GO:0005975">
    <property type="term" value="P:carbohydrate metabolic process"/>
    <property type="evidence" value="ECO:0007669"/>
    <property type="project" value="InterPro"/>
</dbReference>
<dbReference type="Proteomes" id="UP000228875">
    <property type="component" value="Unassembled WGS sequence"/>
</dbReference>
<evidence type="ECO:0000256" key="5">
    <source>
        <dbReference type="ARBA" id="ARBA00020295"/>
    </source>
</evidence>
<comment type="subcellular location">
    <subcellularLocation>
        <location evidence="2">Cytoplasm</location>
    </subcellularLocation>
</comment>
<evidence type="ECO:0000256" key="10">
    <source>
        <dbReference type="ARBA" id="ARBA00031423"/>
    </source>
</evidence>
<accession>A0A2M8DMQ2</accession>
<evidence type="ECO:0000256" key="7">
    <source>
        <dbReference type="ARBA" id="ARBA00022676"/>
    </source>
</evidence>
<evidence type="ECO:0000256" key="11">
    <source>
        <dbReference type="ARBA" id="ARBA00031501"/>
    </source>
</evidence>
<dbReference type="EMBL" id="PFTB01000045">
    <property type="protein sequence ID" value="PJB99411.1"/>
    <property type="molecule type" value="Genomic_DNA"/>
</dbReference>
<dbReference type="NCBIfam" id="TIGR00217">
    <property type="entry name" value="malQ"/>
    <property type="match status" value="1"/>
</dbReference>
<evidence type="ECO:0000256" key="12">
    <source>
        <dbReference type="RuleBase" id="RU361207"/>
    </source>
</evidence>
<dbReference type="InterPro" id="IPR003385">
    <property type="entry name" value="Glyco_hydro_77"/>
</dbReference>
<evidence type="ECO:0000313" key="13">
    <source>
        <dbReference type="EMBL" id="PJB99411.1"/>
    </source>
</evidence>
<evidence type="ECO:0000256" key="3">
    <source>
        <dbReference type="ARBA" id="ARBA00005684"/>
    </source>
</evidence>
<evidence type="ECO:0000256" key="4">
    <source>
        <dbReference type="ARBA" id="ARBA00012560"/>
    </source>
</evidence>
<organism evidence="13 14">
    <name type="scientific">Candidatus Nealsonbacteria bacterium CG_4_9_14_0_8_um_filter_35_12</name>
    <dbReference type="NCBI Taxonomy" id="1974692"/>
    <lineage>
        <taxon>Bacteria</taxon>
        <taxon>Candidatus Nealsoniibacteriota</taxon>
    </lineage>
</organism>
<dbReference type="GO" id="GO:0004134">
    <property type="term" value="F:4-alpha-glucanotransferase activity"/>
    <property type="evidence" value="ECO:0007669"/>
    <property type="project" value="UniProtKB-EC"/>
</dbReference>
<comment type="similarity">
    <text evidence="3 12">Belongs to the disproportionating enzyme family.</text>
</comment>
<evidence type="ECO:0000256" key="9">
    <source>
        <dbReference type="ARBA" id="ARBA00023277"/>
    </source>
</evidence>
<keyword evidence="8 12" id="KW-0808">Transferase</keyword>
<dbReference type="EC" id="2.4.1.25" evidence="4 12"/>
<reference evidence="14" key="1">
    <citation type="submission" date="2017-09" db="EMBL/GenBank/DDBJ databases">
        <title>Depth-based differentiation of microbial function through sediment-hosted aquifers and enrichment of novel symbionts in the deep terrestrial subsurface.</title>
        <authorList>
            <person name="Probst A.J."/>
            <person name="Ladd B."/>
            <person name="Jarett J.K."/>
            <person name="Geller-Mcgrath D.E."/>
            <person name="Sieber C.M.K."/>
            <person name="Emerson J.B."/>
            <person name="Anantharaman K."/>
            <person name="Thomas B.C."/>
            <person name="Malmstrom R."/>
            <person name="Stieglmeier M."/>
            <person name="Klingl A."/>
            <person name="Woyke T."/>
            <person name="Ryan C.M."/>
            <person name="Banfield J.F."/>
        </authorList>
    </citation>
    <scope>NUCLEOTIDE SEQUENCE [LARGE SCALE GENOMIC DNA]</scope>
</reference>
<proteinExistence type="inferred from homology"/>
<evidence type="ECO:0000256" key="2">
    <source>
        <dbReference type="ARBA" id="ARBA00004496"/>
    </source>
</evidence>
<evidence type="ECO:0000256" key="1">
    <source>
        <dbReference type="ARBA" id="ARBA00000439"/>
    </source>
</evidence>